<gene>
    <name evidence="2" type="ORF">QUF89_02155</name>
</gene>
<evidence type="ECO:0000256" key="1">
    <source>
        <dbReference type="SAM" id="MobiDB-lite"/>
    </source>
</evidence>
<feature type="region of interest" description="Disordered" evidence="1">
    <location>
        <begin position="1"/>
        <end position="42"/>
    </location>
</feature>
<comment type="caution">
    <text evidence="2">The sequence shown here is derived from an EMBL/GenBank/DDBJ whole genome shotgun (WGS) entry which is preliminary data.</text>
</comment>
<dbReference type="EMBL" id="JAUCEY010000007">
    <property type="protein sequence ID" value="MDM5451050.1"/>
    <property type="molecule type" value="Genomic_DNA"/>
</dbReference>
<name>A0AAW7IAS6_9BACI</name>
<reference evidence="2" key="1">
    <citation type="submission" date="2023-06" db="EMBL/GenBank/DDBJ databases">
        <title>Comparative genomics of Bacillaceae isolates and their secondary metabolite potential.</title>
        <authorList>
            <person name="Song L."/>
            <person name="Nielsen L.J."/>
            <person name="Mohite O."/>
            <person name="Xu X."/>
            <person name="Weber T."/>
            <person name="Kovacs A.T."/>
        </authorList>
    </citation>
    <scope>NUCLEOTIDE SEQUENCE</scope>
    <source>
        <strain evidence="2">D8_B_37</strain>
    </source>
</reference>
<proteinExistence type="predicted"/>
<protein>
    <submittedName>
        <fullName evidence="2">Uncharacterized protein</fullName>
    </submittedName>
</protein>
<dbReference type="Proteomes" id="UP001234602">
    <property type="component" value="Unassembled WGS sequence"/>
</dbReference>
<organism evidence="2 3">
    <name type="scientific">Peribacillus simplex</name>
    <dbReference type="NCBI Taxonomy" id="1478"/>
    <lineage>
        <taxon>Bacteria</taxon>
        <taxon>Bacillati</taxon>
        <taxon>Bacillota</taxon>
        <taxon>Bacilli</taxon>
        <taxon>Bacillales</taxon>
        <taxon>Bacillaceae</taxon>
        <taxon>Peribacillus</taxon>
    </lineage>
</organism>
<dbReference type="RefSeq" id="WP_289319215.1">
    <property type="nucleotide sequence ID" value="NZ_JAUCEY010000007.1"/>
</dbReference>
<accession>A0AAW7IAS6</accession>
<evidence type="ECO:0000313" key="3">
    <source>
        <dbReference type="Proteomes" id="UP001234602"/>
    </source>
</evidence>
<dbReference type="AlphaFoldDB" id="A0AAW7IAS6"/>
<evidence type="ECO:0000313" key="2">
    <source>
        <dbReference type="EMBL" id="MDM5451050.1"/>
    </source>
</evidence>
<sequence length="117" mass="13975">MSESKSEQYKRKIKEDQERKERERNARKEFMPDKVSRDKVTQEEDPYTISFEKLILELKNPEQTFGTKLDRTELIGCFFEPKVATALMKDQKVKGRGWKSHLVNELVKKYYQDKGKL</sequence>